<dbReference type="STRING" id="1867956.BJF95_00190"/>
<gene>
    <name evidence="3" type="ORF">BJF95_00190</name>
</gene>
<dbReference type="InterPro" id="IPR002725">
    <property type="entry name" value="YgjP-like_metallopeptidase"/>
</dbReference>
<evidence type="ECO:0000259" key="2">
    <source>
        <dbReference type="Pfam" id="PF01863"/>
    </source>
</evidence>
<dbReference type="EMBL" id="MKIM01000031">
    <property type="protein sequence ID" value="OLP42600.1"/>
    <property type="molecule type" value="Genomic_DNA"/>
</dbReference>
<sequence>MFPQFLRKPTRALKKPKTPESRELHVAGRVVPLAIRENLRATRITLRIEPGGRALKMTIPKGVREADVADFLDRHRGWLEVKLSKYSGDAKVRAGGTLALRGVDHRIVPTGQLRGITEAVMLDGEPVIRVSGHEEHLGRRLSTFLKKEARLDLDRLVAIHTGRLGKRAKSLTMKDTRSRWGSCSWEGNLSFSWRIVMAPPEVIDYLAAHEVAHLKEMNHGPQFWALCKSLCPGMEEAKSWLKRHGSELHAIDFD</sequence>
<reference evidence="3 4" key="1">
    <citation type="submission" date="2016-09" db="EMBL/GenBank/DDBJ databases">
        <title>Rhizobium oryziradicis sp. nov., isolated from the root of rice.</title>
        <authorList>
            <person name="Zhao J."/>
            <person name="Zhang X."/>
        </authorList>
    </citation>
    <scope>NUCLEOTIDE SEQUENCE [LARGE SCALE GENOMIC DNA]</scope>
    <source>
        <strain evidence="3 4">N19</strain>
    </source>
</reference>
<name>A0A1Q8ZLC8_9HYPH</name>
<dbReference type="Proteomes" id="UP000186894">
    <property type="component" value="Unassembled WGS sequence"/>
</dbReference>
<evidence type="ECO:0000256" key="1">
    <source>
        <dbReference type="SAM" id="MobiDB-lite"/>
    </source>
</evidence>
<protein>
    <recommendedName>
        <fullName evidence="2">YgjP-like metallopeptidase domain-containing protein</fullName>
    </recommendedName>
</protein>
<dbReference type="AlphaFoldDB" id="A0A1Q8ZLC8"/>
<organism evidence="3 4">
    <name type="scientific">Rhizobium oryziradicis</name>
    <dbReference type="NCBI Taxonomy" id="1867956"/>
    <lineage>
        <taxon>Bacteria</taxon>
        <taxon>Pseudomonadati</taxon>
        <taxon>Pseudomonadota</taxon>
        <taxon>Alphaproteobacteria</taxon>
        <taxon>Hyphomicrobiales</taxon>
        <taxon>Rhizobiaceae</taxon>
        <taxon>Rhizobium/Agrobacterium group</taxon>
        <taxon>Rhizobium</taxon>
    </lineage>
</organism>
<dbReference type="CDD" id="cd07344">
    <property type="entry name" value="M48_yhfN_like"/>
    <property type="match status" value="1"/>
</dbReference>
<proteinExistence type="predicted"/>
<dbReference type="Gene3D" id="3.30.2010.10">
    <property type="entry name" value="Metalloproteases ('zincins'), catalytic domain"/>
    <property type="match status" value="1"/>
</dbReference>
<dbReference type="PANTHER" id="PTHR30399:SF1">
    <property type="entry name" value="UTP PYROPHOSPHATASE"/>
    <property type="match status" value="1"/>
</dbReference>
<dbReference type="RefSeq" id="WP_075641293.1">
    <property type="nucleotide sequence ID" value="NZ_MKIM01000031.1"/>
</dbReference>
<feature type="domain" description="YgjP-like metallopeptidase" evidence="2">
    <location>
        <begin position="43"/>
        <end position="244"/>
    </location>
</feature>
<dbReference type="Pfam" id="PF01863">
    <property type="entry name" value="YgjP-like"/>
    <property type="match status" value="1"/>
</dbReference>
<comment type="caution">
    <text evidence="3">The sequence shown here is derived from an EMBL/GenBank/DDBJ whole genome shotgun (WGS) entry which is preliminary data.</text>
</comment>
<keyword evidence="4" id="KW-1185">Reference proteome</keyword>
<dbReference type="OrthoDB" id="9795402at2"/>
<accession>A0A1Q8ZLC8</accession>
<evidence type="ECO:0000313" key="4">
    <source>
        <dbReference type="Proteomes" id="UP000186894"/>
    </source>
</evidence>
<dbReference type="PANTHER" id="PTHR30399">
    <property type="entry name" value="UNCHARACTERIZED PROTEIN YGJP"/>
    <property type="match status" value="1"/>
</dbReference>
<feature type="region of interest" description="Disordered" evidence="1">
    <location>
        <begin position="1"/>
        <end position="21"/>
    </location>
</feature>
<dbReference type="InterPro" id="IPR053136">
    <property type="entry name" value="UTP_pyrophosphatase-like"/>
</dbReference>
<evidence type="ECO:0000313" key="3">
    <source>
        <dbReference type="EMBL" id="OLP42600.1"/>
    </source>
</evidence>